<protein>
    <submittedName>
        <fullName evidence="7">TauD/TfdA family dioxygenase</fullName>
    </submittedName>
</protein>
<keyword evidence="5" id="KW-0408">Iron</keyword>
<dbReference type="GO" id="GO:0000908">
    <property type="term" value="F:taurine dioxygenase activity"/>
    <property type="evidence" value="ECO:0007669"/>
    <property type="project" value="TreeGrafter"/>
</dbReference>
<dbReference type="AlphaFoldDB" id="A0A368BUW1"/>
<accession>A0A368BUW1</accession>
<evidence type="ECO:0000256" key="5">
    <source>
        <dbReference type="ARBA" id="ARBA00023004"/>
    </source>
</evidence>
<evidence type="ECO:0000256" key="3">
    <source>
        <dbReference type="ARBA" id="ARBA00022964"/>
    </source>
</evidence>
<evidence type="ECO:0000256" key="4">
    <source>
        <dbReference type="ARBA" id="ARBA00023002"/>
    </source>
</evidence>
<feature type="domain" description="TauD/TfdA-like" evidence="6">
    <location>
        <begin position="14"/>
        <end position="276"/>
    </location>
</feature>
<dbReference type="GO" id="GO:0046872">
    <property type="term" value="F:metal ion binding"/>
    <property type="evidence" value="ECO:0007669"/>
    <property type="project" value="UniProtKB-KW"/>
</dbReference>
<dbReference type="InterPro" id="IPR051323">
    <property type="entry name" value="AtsK-like"/>
</dbReference>
<name>A0A368BUW1_9GAMM</name>
<evidence type="ECO:0000259" key="6">
    <source>
        <dbReference type="Pfam" id="PF02668"/>
    </source>
</evidence>
<dbReference type="Pfam" id="PF02668">
    <property type="entry name" value="TauD"/>
    <property type="match status" value="1"/>
</dbReference>
<keyword evidence="2" id="KW-0479">Metal-binding</keyword>
<dbReference type="Proteomes" id="UP000253307">
    <property type="component" value="Unassembled WGS sequence"/>
</dbReference>
<comment type="similarity">
    <text evidence="1">Belongs to the TfdA dioxygenase family.</text>
</comment>
<evidence type="ECO:0000313" key="8">
    <source>
        <dbReference type="Proteomes" id="UP000253307"/>
    </source>
</evidence>
<dbReference type="SUPFAM" id="SSF51197">
    <property type="entry name" value="Clavaminate synthase-like"/>
    <property type="match status" value="1"/>
</dbReference>
<organism evidence="7 8">
    <name type="scientific">SAR86 cluster bacterium</name>
    <dbReference type="NCBI Taxonomy" id="2030880"/>
    <lineage>
        <taxon>Bacteria</taxon>
        <taxon>Pseudomonadati</taxon>
        <taxon>Pseudomonadota</taxon>
        <taxon>Gammaproteobacteria</taxon>
        <taxon>SAR86 cluster</taxon>
    </lineage>
</organism>
<dbReference type="EMBL" id="QOPE01000019">
    <property type="protein sequence ID" value="RCL40865.1"/>
    <property type="molecule type" value="Genomic_DNA"/>
</dbReference>
<dbReference type="Gene3D" id="3.60.130.10">
    <property type="entry name" value="Clavaminate synthase-like"/>
    <property type="match status" value="1"/>
</dbReference>
<proteinExistence type="inferred from homology"/>
<keyword evidence="4" id="KW-0560">Oxidoreductase</keyword>
<dbReference type="GO" id="GO:0005737">
    <property type="term" value="C:cytoplasm"/>
    <property type="evidence" value="ECO:0007669"/>
    <property type="project" value="TreeGrafter"/>
</dbReference>
<dbReference type="InterPro" id="IPR003819">
    <property type="entry name" value="TauD/TfdA-like"/>
</dbReference>
<dbReference type="InterPro" id="IPR042098">
    <property type="entry name" value="TauD-like_sf"/>
</dbReference>
<gene>
    <name evidence="7" type="ORF">DBW96_02865</name>
</gene>
<dbReference type="PANTHER" id="PTHR30468:SF1">
    <property type="entry name" value="ALPHA-KETOGLUTARATE-DEPENDENT SULFONATE DIOXYGENASE"/>
    <property type="match status" value="1"/>
</dbReference>
<keyword evidence="3 7" id="KW-0223">Dioxygenase</keyword>
<comment type="caution">
    <text evidence="7">The sequence shown here is derived from an EMBL/GenBank/DDBJ whole genome shotgun (WGS) entry which is preliminary data.</text>
</comment>
<evidence type="ECO:0000313" key="7">
    <source>
        <dbReference type="EMBL" id="RCL40865.1"/>
    </source>
</evidence>
<evidence type="ECO:0000256" key="2">
    <source>
        <dbReference type="ARBA" id="ARBA00022723"/>
    </source>
</evidence>
<dbReference type="GO" id="GO:0006790">
    <property type="term" value="P:sulfur compound metabolic process"/>
    <property type="evidence" value="ECO:0007669"/>
    <property type="project" value="TreeGrafter"/>
</dbReference>
<evidence type="ECO:0000256" key="1">
    <source>
        <dbReference type="ARBA" id="ARBA00005896"/>
    </source>
</evidence>
<sequence length="282" mass="31925">MSLQVKETNSACGAFVTGIDLTQRISNDLSGKLRDYWLKHKVLIFPEQNLSNHDLENFTLAFGEFGDDPFFGHIEGHENIATIRRDPNETTSIFAEVFHTDWSFLDIPPAGTCLYGITIPPIGGNTLFANQVRAYESLPTSLRDKVESLSAIHSAELGYAPTGAYGDEDKKNGRSMNIIPSEEARKKYSHPFVRTHHETGKKALYSSAAYIQGFEGLEKDESDSLLIELYQWQTREELIYSHQWSEKMLIIWDNRSLLHAATGGYDGYQRLLHRTTIADTQF</sequence>
<reference evidence="7 8" key="1">
    <citation type="journal article" date="2018" name="Microbiome">
        <title>Fine metagenomic profile of the Mediterranean stratified and mixed water columns revealed by assembly and recruitment.</title>
        <authorList>
            <person name="Haro-Moreno J.M."/>
            <person name="Lopez-Perez M."/>
            <person name="De La Torre J.R."/>
            <person name="Picazo A."/>
            <person name="Camacho A."/>
            <person name="Rodriguez-Valera F."/>
        </authorList>
    </citation>
    <scope>NUCLEOTIDE SEQUENCE [LARGE SCALE GENOMIC DNA]</scope>
    <source>
        <strain evidence="7">MED-G82</strain>
    </source>
</reference>
<dbReference type="PANTHER" id="PTHR30468">
    <property type="entry name" value="ALPHA-KETOGLUTARATE-DEPENDENT SULFONATE DIOXYGENASE"/>
    <property type="match status" value="1"/>
</dbReference>